<feature type="compositionally biased region" description="Low complexity" evidence="1">
    <location>
        <begin position="1"/>
        <end position="18"/>
    </location>
</feature>
<evidence type="ECO:0000313" key="2">
    <source>
        <dbReference type="Proteomes" id="UP000887574"/>
    </source>
</evidence>
<dbReference type="WBParaSite" id="jg12167.2">
    <property type="protein sequence ID" value="jg12167.2"/>
    <property type="gene ID" value="jg12167"/>
</dbReference>
<proteinExistence type="predicted"/>
<dbReference type="Proteomes" id="UP000887574">
    <property type="component" value="Unplaced"/>
</dbReference>
<sequence>MDQRPPSSRPKTSSGRPGSSRRPKTAGRGDGERPPTRQLPVRPPSRIGVDAINSDNVAISERAISRGNPMNPPTSAMAMRTMSRNNQRPPSTSMRPGTGLNQQYFPIPQELASSDLSLNKV</sequence>
<protein>
    <submittedName>
        <fullName evidence="3">Uncharacterized protein</fullName>
    </submittedName>
</protein>
<dbReference type="AlphaFoldDB" id="A0A915CSH8"/>
<reference evidence="3" key="1">
    <citation type="submission" date="2022-11" db="UniProtKB">
        <authorList>
            <consortium name="WormBaseParasite"/>
        </authorList>
    </citation>
    <scope>IDENTIFICATION</scope>
</reference>
<accession>A0A915CSH8</accession>
<keyword evidence="2" id="KW-1185">Reference proteome</keyword>
<feature type="region of interest" description="Disordered" evidence="1">
    <location>
        <begin position="1"/>
        <end position="50"/>
    </location>
</feature>
<organism evidence="2 3">
    <name type="scientific">Ditylenchus dipsaci</name>
    <dbReference type="NCBI Taxonomy" id="166011"/>
    <lineage>
        <taxon>Eukaryota</taxon>
        <taxon>Metazoa</taxon>
        <taxon>Ecdysozoa</taxon>
        <taxon>Nematoda</taxon>
        <taxon>Chromadorea</taxon>
        <taxon>Rhabditida</taxon>
        <taxon>Tylenchina</taxon>
        <taxon>Tylenchomorpha</taxon>
        <taxon>Sphaerularioidea</taxon>
        <taxon>Anguinidae</taxon>
        <taxon>Anguininae</taxon>
        <taxon>Ditylenchus</taxon>
    </lineage>
</organism>
<evidence type="ECO:0000313" key="3">
    <source>
        <dbReference type="WBParaSite" id="jg12167.2"/>
    </source>
</evidence>
<name>A0A915CSH8_9BILA</name>
<evidence type="ECO:0000256" key="1">
    <source>
        <dbReference type="SAM" id="MobiDB-lite"/>
    </source>
</evidence>